<dbReference type="InterPro" id="IPR011006">
    <property type="entry name" value="CheY-like_superfamily"/>
</dbReference>
<dbReference type="InterPro" id="IPR050595">
    <property type="entry name" value="Bact_response_regulator"/>
</dbReference>
<dbReference type="EMBL" id="BMGK01000005">
    <property type="protein sequence ID" value="GGD92463.1"/>
    <property type="molecule type" value="Genomic_DNA"/>
</dbReference>
<dbReference type="Gene3D" id="3.40.50.2300">
    <property type="match status" value="1"/>
</dbReference>
<keyword evidence="1 2" id="KW-0597">Phosphoprotein</keyword>
<evidence type="ECO:0000256" key="2">
    <source>
        <dbReference type="PROSITE-ProRule" id="PRU00169"/>
    </source>
</evidence>
<evidence type="ECO:0000259" key="3">
    <source>
        <dbReference type="PROSITE" id="PS50110"/>
    </source>
</evidence>
<feature type="domain" description="Response regulatory" evidence="3">
    <location>
        <begin position="4"/>
        <end position="120"/>
    </location>
</feature>
<name>A0A8J2VAC2_9FLAO</name>
<evidence type="ECO:0000313" key="5">
    <source>
        <dbReference type="Proteomes" id="UP000652231"/>
    </source>
</evidence>
<evidence type="ECO:0000256" key="1">
    <source>
        <dbReference type="ARBA" id="ARBA00022553"/>
    </source>
</evidence>
<gene>
    <name evidence="4" type="ORF">GCM10011312_15370</name>
</gene>
<dbReference type="SMART" id="SM00448">
    <property type="entry name" value="REC"/>
    <property type="match status" value="1"/>
</dbReference>
<dbReference type="SUPFAM" id="SSF52172">
    <property type="entry name" value="CheY-like"/>
    <property type="match status" value="1"/>
</dbReference>
<protein>
    <recommendedName>
        <fullName evidence="3">Response regulatory domain-containing protein</fullName>
    </recommendedName>
</protein>
<reference evidence="4" key="1">
    <citation type="journal article" date="2014" name="Int. J. Syst. Evol. Microbiol.">
        <title>Complete genome sequence of Corynebacterium casei LMG S-19264T (=DSM 44701T), isolated from a smear-ripened cheese.</title>
        <authorList>
            <consortium name="US DOE Joint Genome Institute (JGI-PGF)"/>
            <person name="Walter F."/>
            <person name="Albersmeier A."/>
            <person name="Kalinowski J."/>
            <person name="Ruckert C."/>
        </authorList>
    </citation>
    <scope>NUCLEOTIDE SEQUENCE</scope>
    <source>
        <strain evidence="4">CGMCC 1.12924</strain>
    </source>
</reference>
<dbReference type="InterPro" id="IPR001789">
    <property type="entry name" value="Sig_transdc_resp-reg_receiver"/>
</dbReference>
<dbReference type="PROSITE" id="PS50110">
    <property type="entry name" value="RESPONSE_REGULATORY"/>
    <property type="match status" value="1"/>
</dbReference>
<comment type="caution">
    <text evidence="4">The sequence shown here is derived from an EMBL/GenBank/DDBJ whole genome shotgun (WGS) entry which is preliminary data.</text>
</comment>
<dbReference type="Pfam" id="PF00072">
    <property type="entry name" value="Response_reg"/>
    <property type="match status" value="1"/>
</dbReference>
<feature type="modified residue" description="4-aspartylphosphate" evidence="2">
    <location>
        <position position="55"/>
    </location>
</feature>
<sequence length="122" mass="14032">MQLNVISVDDSVTIADHLQRMLENLDGISFSGHAFTIDEALILLENKKPQIVFLDIFLKEENGIELLSIIKNKFPKVTVIMLSNHSEIFYKNKTKDLGADYFLDKSYEFDKIPELLKLITEN</sequence>
<dbReference type="RefSeq" id="WP_188441218.1">
    <property type="nucleotide sequence ID" value="NZ_BMGK01000005.1"/>
</dbReference>
<organism evidence="4 5">
    <name type="scientific">Planktosalinus lacus</name>
    <dbReference type="NCBI Taxonomy" id="1526573"/>
    <lineage>
        <taxon>Bacteria</taxon>
        <taxon>Pseudomonadati</taxon>
        <taxon>Bacteroidota</taxon>
        <taxon>Flavobacteriia</taxon>
        <taxon>Flavobacteriales</taxon>
        <taxon>Flavobacteriaceae</taxon>
        <taxon>Planktosalinus</taxon>
    </lineage>
</organism>
<dbReference type="AlphaFoldDB" id="A0A8J2VAC2"/>
<dbReference type="CDD" id="cd00156">
    <property type="entry name" value="REC"/>
    <property type="match status" value="1"/>
</dbReference>
<dbReference type="Proteomes" id="UP000652231">
    <property type="component" value="Unassembled WGS sequence"/>
</dbReference>
<evidence type="ECO:0000313" key="4">
    <source>
        <dbReference type="EMBL" id="GGD92463.1"/>
    </source>
</evidence>
<proteinExistence type="predicted"/>
<dbReference type="PANTHER" id="PTHR44591:SF3">
    <property type="entry name" value="RESPONSE REGULATORY DOMAIN-CONTAINING PROTEIN"/>
    <property type="match status" value="1"/>
</dbReference>
<reference evidence="4" key="2">
    <citation type="submission" date="2020-09" db="EMBL/GenBank/DDBJ databases">
        <authorList>
            <person name="Sun Q."/>
            <person name="Zhou Y."/>
        </authorList>
    </citation>
    <scope>NUCLEOTIDE SEQUENCE</scope>
    <source>
        <strain evidence="4">CGMCC 1.12924</strain>
    </source>
</reference>
<dbReference type="GO" id="GO:0000160">
    <property type="term" value="P:phosphorelay signal transduction system"/>
    <property type="evidence" value="ECO:0007669"/>
    <property type="project" value="InterPro"/>
</dbReference>
<keyword evidence="5" id="KW-1185">Reference proteome</keyword>
<accession>A0A8J2VAC2</accession>
<dbReference type="PANTHER" id="PTHR44591">
    <property type="entry name" value="STRESS RESPONSE REGULATOR PROTEIN 1"/>
    <property type="match status" value="1"/>
</dbReference>